<comment type="caution">
    <text evidence="1">The sequence shown here is derived from an EMBL/GenBank/DDBJ whole genome shotgun (WGS) entry which is preliminary data.</text>
</comment>
<evidence type="ECO:0000313" key="2">
    <source>
        <dbReference type="Proteomes" id="UP000223364"/>
    </source>
</evidence>
<dbReference type="RefSeq" id="WP_000766528.1">
    <property type="nucleotide sequence ID" value="NZ_NUSP01000029.1"/>
</dbReference>
<sequence>MKLIEAPIEEFKNEVIKPSSYLIQNVDDSDFLLHRELKENEIPHFLEHDTFHYEGKTYLWVIANFPSEEAAKRAIQSYWNASKQLNDIIKQKEELI</sequence>
<protein>
    <submittedName>
        <fullName evidence="1">Uncharacterized protein</fullName>
    </submittedName>
</protein>
<evidence type="ECO:0000313" key="1">
    <source>
        <dbReference type="EMBL" id="PHD57158.1"/>
    </source>
</evidence>
<dbReference type="Proteomes" id="UP000223364">
    <property type="component" value="Unassembled WGS sequence"/>
</dbReference>
<reference evidence="1 2" key="1">
    <citation type="submission" date="2017-09" db="EMBL/GenBank/DDBJ databases">
        <title>Large-scale bioinformatics analysis of Bacillus genomes uncovers conserved roles of natural products in bacterial physiology.</title>
        <authorList>
            <consortium name="Agbiome Team Llc"/>
            <person name="Bleich R.M."/>
            <person name="Grubbs K.J."/>
            <person name="Santa Maria K.C."/>
            <person name="Allen S.E."/>
            <person name="Farag S."/>
            <person name="Shank E.A."/>
            <person name="Bowers A."/>
        </authorList>
    </citation>
    <scope>NUCLEOTIDE SEQUENCE [LARGE SCALE GENOMIC DNA]</scope>
    <source>
        <strain evidence="1 2">AFS044295</strain>
    </source>
</reference>
<accession>A0A2C4PYF8</accession>
<dbReference type="AlphaFoldDB" id="A0A2C4PYF8"/>
<gene>
    <name evidence="1" type="ORF">COF57_24535</name>
</gene>
<proteinExistence type="predicted"/>
<dbReference type="EMBL" id="NUSP01000029">
    <property type="protein sequence ID" value="PHD57158.1"/>
    <property type="molecule type" value="Genomic_DNA"/>
</dbReference>
<name>A0A2C4PYF8_9BACI</name>
<organism evidence="1 2">
    <name type="scientific">Bacillus wiedmannii</name>
    <dbReference type="NCBI Taxonomy" id="1890302"/>
    <lineage>
        <taxon>Bacteria</taxon>
        <taxon>Bacillati</taxon>
        <taxon>Bacillota</taxon>
        <taxon>Bacilli</taxon>
        <taxon>Bacillales</taxon>
        <taxon>Bacillaceae</taxon>
        <taxon>Bacillus</taxon>
        <taxon>Bacillus cereus group</taxon>
    </lineage>
</organism>